<feature type="transmembrane region" description="Helical" evidence="8">
    <location>
        <begin position="40"/>
        <end position="64"/>
    </location>
</feature>
<comment type="subcellular location">
    <subcellularLocation>
        <location evidence="1 8">Cell membrane</location>
        <topology evidence="1 8">Multi-pass membrane protein</topology>
    </subcellularLocation>
</comment>
<gene>
    <name evidence="10" type="ORF">SAMN05192564_108110</name>
</gene>
<feature type="transmembrane region" description="Helical" evidence="8">
    <location>
        <begin position="346"/>
        <end position="371"/>
    </location>
</feature>
<evidence type="ECO:0000313" key="10">
    <source>
        <dbReference type="EMBL" id="SEB19691.1"/>
    </source>
</evidence>
<keyword evidence="3 8" id="KW-0813">Transport</keyword>
<dbReference type="CDD" id="cd06261">
    <property type="entry name" value="TM_PBP2"/>
    <property type="match status" value="1"/>
</dbReference>
<accession>A0A1H4HDK8</accession>
<dbReference type="Proteomes" id="UP000198638">
    <property type="component" value="Unassembled WGS sequence"/>
</dbReference>
<organism evidence="10 11">
    <name type="scientific">Paraburkholderia sartisoli</name>
    <dbReference type="NCBI Taxonomy" id="83784"/>
    <lineage>
        <taxon>Bacteria</taxon>
        <taxon>Pseudomonadati</taxon>
        <taxon>Pseudomonadota</taxon>
        <taxon>Betaproteobacteria</taxon>
        <taxon>Burkholderiales</taxon>
        <taxon>Burkholderiaceae</taxon>
        <taxon>Paraburkholderia</taxon>
    </lineage>
</organism>
<dbReference type="Gene3D" id="1.10.3720.10">
    <property type="entry name" value="MetI-like"/>
    <property type="match status" value="1"/>
</dbReference>
<dbReference type="PANTHER" id="PTHR42929">
    <property type="entry name" value="INNER MEMBRANE ABC TRANSPORTER PERMEASE PROTEIN YDCU-RELATED-RELATED"/>
    <property type="match status" value="1"/>
</dbReference>
<dbReference type="SUPFAM" id="SSF161098">
    <property type="entry name" value="MetI-like"/>
    <property type="match status" value="1"/>
</dbReference>
<reference evidence="11" key="1">
    <citation type="submission" date="2016-10" db="EMBL/GenBank/DDBJ databases">
        <authorList>
            <person name="Varghese N."/>
            <person name="Submissions S."/>
        </authorList>
    </citation>
    <scope>NUCLEOTIDE SEQUENCE [LARGE SCALE GENOMIC DNA]</scope>
    <source>
        <strain evidence="11">LMG 24000</strain>
    </source>
</reference>
<dbReference type="AlphaFoldDB" id="A0A1H4HDK8"/>
<dbReference type="STRING" id="83784.SAMN05192564_108110"/>
<evidence type="ECO:0000256" key="8">
    <source>
        <dbReference type="RuleBase" id="RU363032"/>
    </source>
</evidence>
<evidence type="ECO:0000256" key="3">
    <source>
        <dbReference type="ARBA" id="ARBA00022448"/>
    </source>
</evidence>
<evidence type="ECO:0000256" key="7">
    <source>
        <dbReference type="ARBA" id="ARBA00023136"/>
    </source>
</evidence>
<feature type="domain" description="ABC transmembrane type-1" evidence="9">
    <location>
        <begin position="208"/>
        <end position="414"/>
    </location>
</feature>
<keyword evidence="6 8" id="KW-1133">Transmembrane helix</keyword>
<evidence type="ECO:0000313" key="11">
    <source>
        <dbReference type="Proteomes" id="UP000198638"/>
    </source>
</evidence>
<dbReference type="RefSeq" id="WP_090536812.1">
    <property type="nucleotide sequence ID" value="NZ_FNRQ01000008.1"/>
</dbReference>
<dbReference type="GO" id="GO:0005886">
    <property type="term" value="C:plasma membrane"/>
    <property type="evidence" value="ECO:0007669"/>
    <property type="project" value="UniProtKB-SubCell"/>
</dbReference>
<name>A0A1H4HDK8_9BURK</name>
<dbReference type="GO" id="GO:0055085">
    <property type="term" value="P:transmembrane transport"/>
    <property type="evidence" value="ECO:0007669"/>
    <property type="project" value="InterPro"/>
</dbReference>
<evidence type="ECO:0000259" key="9">
    <source>
        <dbReference type="PROSITE" id="PS50928"/>
    </source>
</evidence>
<comment type="similarity">
    <text evidence="2">Belongs to the binding-protein-dependent transport system permease family. CysTW subfamily.</text>
</comment>
<keyword evidence="11" id="KW-1185">Reference proteome</keyword>
<proteinExistence type="inferred from homology"/>
<evidence type="ECO:0000256" key="4">
    <source>
        <dbReference type="ARBA" id="ARBA00022475"/>
    </source>
</evidence>
<evidence type="ECO:0000256" key="6">
    <source>
        <dbReference type="ARBA" id="ARBA00022989"/>
    </source>
</evidence>
<dbReference type="InterPro" id="IPR000515">
    <property type="entry name" value="MetI-like"/>
</dbReference>
<protein>
    <submittedName>
        <fullName evidence="10">Putative spermidine/putrescine transport system permease protein</fullName>
    </submittedName>
</protein>
<evidence type="ECO:0000256" key="2">
    <source>
        <dbReference type="ARBA" id="ARBA00007069"/>
    </source>
</evidence>
<feature type="transmembrane region" description="Helical" evidence="8">
    <location>
        <begin position="212"/>
        <end position="234"/>
    </location>
</feature>
<keyword evidence="4" id="KW-1003">Cell membrane</keyword>
<evidence type="ECO:0000256" key="1">
    <source>
        <dbReference type="ARBA" id="ARBA00004651"/>
    </source>
</evidence>
<dbReference type="PROSITE" id="PS50928">
    <property type="entry name" value="ABC_TM1"/>
    <property type="match status" value="1"/>
</dbReference>
<evidence type="ECO:0000256" key="5">
    <source>
        <dbReference type="ARBA" id="ARBA00022692"/>
    </source>
</evidence>
<keyword evidence="5 8" id="KW-0812">Transmembrane</keyword>
<feature type="transmembrane region" description="Helical" evidence="8">
    <location>
        <begin position="391"/>
        <end position="414"/>
    </location>
</feature>
<sequence length="426" mass="46652">MIMPSDFAVPANGNEQVAIADSKSLKAKLRSSERAERIKAMLLIFPLLAFLLVTFLVPIGSLLMKSFRDPTISQELPHAAALLREWDPSSGKLPGEPVFNAFGQDLLAAKSNEGVSRVASRLNYDEAGMRSLVMKTARHLGESESGTWHERLTAIDSRWDDVGTWSTMKYASSTWTLGYYLKAFDFKHDSSGAVVRQPKSERLYVSVFVRTAWVSLSVSALCLLFGYPVAYFLANIPARYSNIFMIMVLLPFWTSILVRTTAWVVVLQTNGVLNDLFIRLGLTKTGFALIYNRYGVLIAMTHILLPYAILSLYSVMKGVPNIYVKAARSLGAGPIRSFFQAYFPQTLPGVGAAGMLTFILAVGYYITPAIVGGADDQLASYYIANHVNNTLNWGLASALASILLVGVLVVYAIFVRMTGGAGVKLG</sequence>
<dbReference type="EMBL" id="FNRQ01000008">
    <property type="protein sequence ID" value="SEB19691.1"/>
    <property type="molecule type" value="Genomic_DNA"/>
</dbReference>
<dbReference type="InterPro" id="IPR035906">
    <property type="entry name" value="MetI-like_sf"/>
</dbReference>
<dbReference type="PANTHER" id="PTHR42929:SF5">
    <property type="entry name" value="ABC TRANSPORTER PERMEASE PROTEIN"/>
    <property type="match status" value="1"/>
</dbReference>
<keyword evidence="7 8" id="KW-0472">Membrane</keyword>
<feature type="transmembrane region" description="Helical" evidence="8">
    <location>
        <begin position="294"/>
        <end position="315"/>
    </location>
</feature>
<dbReference type="Pfam" id="PF00528">
    <property type="entry name" value="BPD_transp_1"/>
    <property type="match status" value="1"/>
</dbReference>
<feature type="transmembrane region" description="Helical" evidence="8">
    <location>
        <begin position="246"/>
        <end position="266"/>
    </location>
</feature>
<dbReference type="OrthoDB" id="9808619at2"/>